<gene>
    <name evidence="1" type="ORF">GCM10010521_00040</name>
</gene>
<sequence>MRDLGSPVVLWPAWSARPSPQNGSLSRTIHPAQSYYLLFIGGTGDFPAAVRLLHTPVEDLLGSHMPFRLTKRGHFGDISLGLSARAITLTRKDRRSPTTAAARSTTHLLPLDAWTQLCRDMGFEAGGRFRRRLSGR</sequence>
<keyword evidence="2" id="KW-1185">Reference proteome</keyword>
<proteinExistence type="predicted"/>
<dbReference type="Proteomes" id="UP001500893">
    <property type="component" value="Unassembled WGS sequence"/>
</dbReference>
<evidence type="ECO:0000313" key="1">
    <source>
        <dbReference type="EMBL" id="GAA3116211.1"/>
    </source>
</evidence>
<evidence type="ECO:0000313" key="2">
    <source>
        <dbReference type="Proteomes" id="UP001500893"/>
    </source>
</evidence>
<reference evidence="2" key="1">
    <citation type="journal article" date="2019" name="Int. J. Syst. Evol. Microbiol.">
        <title>The Global Catalogue of Microorganisms (GCM) 10K type strain sequencing project: providing services to taxonomists for standard genome sequencing and annotation.</title>
        <authorList>
            <consortium name="The Broad Institute Genomics Platform"/>
            <consortium name="The Broad Institute Genome Sequencing Center for Infectious Disease"/>
            <person name="Wu L."/>
            <person name="Ma J."/>
        </authorList>
    </citation>
    <scope>NUCLEOTIDE SEQUENCE [LARGE SCALE GENOMIC DNA]</scope>
    <source>
        <strain evidence="2">JCM 11574</strain>
    </source>
</reference>
<name>A0ABP6MJ12_9ACTN</name>
<dbReference type="EMBL" id="BAAAVM010000001">
    <property type="protein sequence ID" value="GAA3116211.1"/>
    <property type="molecule type" value="Genomic_DNA"/>
</dbReference>
<organism evidence="1 2">
    <name type="scientific">Streptomyces rameus</name>
    <dbReference type="NCBI Taxonomy" id="68261"/>
    <lineage>
        <taxon>Bacteria</taxon>
        <taxon>Bacillati</taxon>
        <taxon>Actinomycetota</taxon>
        <taxon>Actinomycetes</taxon>
        <taxon>Kitasatosporales</taxon>
        <taxon>Streptomycetaceae</taxon>
        <taxon>Streptomyces</taxon>
    </lineage>
</organism>
<protein>
    <submittedName>
        <fullName evidence="1">Uncharacterized protein</fullName>
    </submittedName>
</protein>
<accession>A0ABP6MJ12</accession>
<comment type="caution">
    <text evidence="1">The sequence shown here is derived from an EMBL/GenBank/DDBJ whole genome shotgun (WGS) entry which is preliminary data.</text>
</comment>